<dbReference type="Gene3D" id="1.20.1440.120">
    <property type="entry name" value="Recombination protein O, C-terminal domain"/>
    <property type="match status" value="1"/>
</dbReference>
<dbReference type="PANTHER" id="PTHR33991:SF1">
    <property type="entry name" value="DNA REPAIR PROTEIN RECO"/>
    <property type="match status" value="1"/>
</dbReference>
<protein>
    <recommendedName>
        <fullName evidence="2 7">DNA repair protein RecO</fullName>
    </recommendedName>
    <alternativeName>
        <fullName evidence="6 7">Recombination protein O</fullName>
    </alternativeName>
</protein>
<feature type="domain" description="DNA replication/recombination mediator RecO N-terminal" evidence="8">
    <location>
        <begin position="1"/>
        <end position="79"/>
    </location>
</feature>
<dbReference type="Proteomes" id="UP000473648">
    <property type="component" value="Unassembled WGS sequence"/>
</dbReference>
<evidence type="ECO:0000256" key="3">
    <source>
        <dbReference type="ARBA" id="ARBA00022763"/>
    </source>
</evidence>
<keyword evidence="5 7" id="KW-0234">DNA repair</keyword>
<comment type="similarity">
    <text evidence="1 7">Belongs to the RecO family.</text>
</comment>
<dbReference type="Pfam" id="PF11967">
    <property type="entry name" value="RecO_N"/>
    <property type="match status" value="1"/>
</dbReference>
<dbReference type="EMBL" id="VOGB01000004">
    <property type="protein sequence ID" value="MQM72535.1"/>
    <property type="molecule type" value="Genomic_DNA"/>
</dbReference>
<dbReference type="PANTHER" id="PTHR33991">
    <property type="entry name" value="DNA REPAIR PROTEIN RECO"/>
    <property type="match status" value="1"/>
</dbReference>
<dbReference type="AlphaFoldDB" id="A0A6L5GQJ6"/>
<proteinExistence type="inferred from homology"/>
<keyword evidence="10" id="KW-1185">Reference proteome</keyword>
<dbReference type="GO" id="GO:0043590">
    <property type="term" value="C:bacterial nucleoid"/>
    <property type="evidence" value="ECO:0007669"/>
    <property type="project" value="TreeGrafter"/>
</dbReference>
<dbReference type="InterPro" id="IPR037278">
    <property type="entry name" value="ARFGAP/RecO"/>
</dbReference>
<dbReference type="NCBIfam" id="TIGR00613">
    <property type="entry name" value="reco"/>
    <property type="match status" value="1"/>
</dbReference>
<dbReference type="InterPro" id="IPR012340">
    <property type="entry name" value="NA-bd_OB-fold"/>
</dbReference>
<dbReference type="SUPFAM" id="SSF57863">
    <property type="entry name" value="ArfGap/RecO-like zinc finger"/>
    <property type="match status" value="1"/>
</dbReference>
<evidence type="ECO:0000256" key="4">
    <source>
        <dbReference type="ARBA" id="ARBA00023172"/>
    </source>
</evidence>
<dbReference type="InterPro" id="IPR042242">
    <property type="entry name" value="RecO_C"/>
</dbReference>
<evidence type="ECO:0000256" key="6">
    <source>
        <dbReference type="ARBA" id="ARBA00033409"/>
    </source>
</evidence>
<evidence type="ECO:0000256" key="7">
    <source>
        <dbReference type="HAMAP-Rule" id="MF_00201"/>
    </source>
</evidence>
<dbReference type="Pfam" id="PF02565">
    <property type="entry name" value="RecO_C"/>
    <property type="match status" value="1"/>
</dbReference>
<dbReference type="InterPro" id="IPR022572">
    <property type="entry name" value="DNA_rep/recomb_RecO_N"/>
</dbReference>
<evidence type="ECO:0000256" key="5">
    <source>
        <dbReference type="ARBA" id="ARBA00023204"/>
    </source>
</evidence>
<evidence type="ECO:0000256" key="1">
    <source>
        <dbReference type="ARBA" id="ARBA00007452"/>
    </source>
</evidence>
<dbReference type="InterPro" id="IPR003717">
    <property type="entry name" value="RecO"/>
</dbReference>
<accession>A0A6L5GQJ6</accession>
<evidence type="ECO:0000313" key="10">
    <source>
        <dbReference type="Proteomes" id="UP000473648"/>
    </source>
</evidence>
<evidence type="ECO:0000313" key="9">
    <source>
        <dbReference type="EMBL" id="MQM72535.1"/>
    </source>
</evidence>
<evidence type="ECO:0000256" key="2">
    <source>
        <dbReference type="ARBA" id="ARBA00021310"/>
    </source>
</evidence>
<comment type="caution">
    <text evidence="9">The sequence shown here is derived from an EMBL/GenBank/DDBJ whole genome shotgun (WGS) entry which is preliminary data.</text>
</comment>
<keyword evidence="4 7" id="KW-0233">DNA recombination</keyword>
<organism evidence="9 10">
    <name type="scientific">Candidatus Pseudoramibacter fermentans</name>
    <dbReference type="NCBI Taxonomy" id="2594427"/>
    <lineage>
        <taxon>Bacteria</taxon>
        <taxon>Bacillati</taxon>
        <taxon>Bacillota</taxon>
        <taxon>Clostridia</taxon>
        <taxon>Eubacteriales</taxon>
        <taxon>Eubacteriaceae</taxon>
        <taxon>Pseudoramibacter</taxon>
    </lineage>
</organism>
<dbReference type="HAMAP" id="MF_00201">
    <property type="entry name" value="RecO"/>
    <property type="match status" value="1"/>
</dbReference>
<evidence type="ECO:0000259" key="8">
    <source>
        <dbReference type="Pfam" id="PF11967"/>
    </source>
</evidence>
<reference evidence="9" key="1">
    <citation type="journal article" date="2020" name="Appl. Environ. Microbiol.">
        <title>Medium-Chain Fatty Acid Synthesis by 'Candidatus Weimeria bifida' gen. nov., sp. nov., and 'Candidatus Pseudoramibacter fermentans' sp. nov.</title>
        <authorList>
            <person name="Scarborough M.J."/>
            <person name="Myers K.S."/>
            <person name="Donohue T.J."/>
            <person name="Noguera D.R."/>
        </authorList>
    </citation>
    <scope>NUCLEOTIDE SEQUENCE</scope>
    <source>
        <strain evidence="9">EUB1.1</strain>
    </source>
</reference>
<dbReference type="GO" id="GO:0006310">
    <property type="term" value="P:DNA recombination"/>
    <property type="evidence" value="ECO:0007669"/>
    <property type="project" value="UniProtKB-UniRule"/>
</dbReference>
<sequence length="251" mass="28783">MASVKTKALVIRESPYQDNDKLLTLFTEKYGKQRAIARGARRRKGALRSVTQLFTYGDFMYFEGKNFANISDATLIESFYKLRGDIVKVTLASYVAELLDAFYDFYQGDPEMLKAVTHIFYYWSEHLAENDEALAACFQLKLTRIQGLGPELSRCVRCGEREQLTGFSLQDGGTVCESCLKPGDLPVNPDLIADMRRWMGEPIKTICHTKWDADRVRQGLDLMDRYITVQLGRQTKSYQFYKELSAQSSRQ</sequence>
<name>A0A6L5GQJ6_9FIRM</name>
<comment type="function">
    <text evidence="7">Involved in DNA repair and RecF pathway recombination.</text>
</comment>
<dbReference type="Gene3D" id="2.40.50.140">
    <property type="entry name" value="Nucleic acid-binding proteins"/>
    <property type="match status" value="1"/>
</dbReference>
<dbReference type="GO" id="GO:0006302">
    <property type="term" value="P:double-strand break repair"/>
    <property type="evidence" value="ECO:0007669"/>
    <property type="project" value="TreeGrafter"/>
</dbReference>
<keyword evidence="3 7" id="KW-0227">DNA damage</keyword>
<gene>
    <name evidence="7 9" type="primary">recO</name>
    <name evidence="9" type="ORF">FRC53_03725</name>
</gene>
<dbReference type="SUPFAM" id="SSF50249">
    <property type="entry name" value="Nucleic acid-binding proteins"/>
    <property type="match status" value="1"/>
</dbReference>